<dbReference type="GO" id="GO:0008448">
    <property type="term" value="F:N-acetylglucosamine-6-phosphate deacetylase activity"/>
    <property type="evidence" value="ECO:0007669"/>
    <property type="project" value="UniProtKB-UniRule"/>
</dbReference>
<dbReference type="InterPro" id="IPR011059">
    <property type="entry name" value="Metal-dep_hydrolase_composite"/>
</dbReference>
<evidence type="ECO:0000256" key="7">
    <source>
        <dbReference type="ARBA" id="ARBA00047647"/>
    </source>
</evidence>
<gene>
    <name evidence="13" type="ORF">PYX00_006631</name>
</gene>
<keyword evidence="5 8" id="KW-0378">Hydrolase</keyword>
<dbReference type="SUPFAM" id="SSF51338">
    <property type="entry name" value="Composite domain of metallo-dependent hydrolases"/>
    <property type="match status" value="1"/>
</dbReference>
<dbReference type="GO" id="GO:0046872">
    <property type="term" value="F:metal ion binding"/>
    <property type="evidence" value="ECO:0007669"/>
    <property type="project" value="UniProtKB-KW"/>
</dbReference>
<dbReference type="NCBIfam" id="TIGR00221">
    <property type="entry name" value="nagA"/>
    <property type="match status" value="1"/>
</dbReference>
<dbReference type="PANTHER" id="PTHR11113">
    <property type="entry name" value="N-ACETYLGLUCOSAMINE-6-PHOSPHATE DEACETYLASE"/>
    <property type="match status" value="1"/>
</dbReference>
<name>A0AAW2HXV5_9NEOP</name>
<evidence type="ECO:0000256" key="3">
    <source>
        <dbReference type="ARBA" id="ARBA00018029"/>
    </source>
</evidence>
<evidence type="ECO:0000313" key="13">
    <source>
        <dbReference type="EMBL" id="KAL0274135.1"/>
    </source>
</evidence>
<dbReference type="CDD" id="cd00854">
    <property type="entry name" value="NagA"/>
    <property type="match status" value="1"/>
</dbReference>
<evidence type="ECO:0000256" key="8">
    <source>
        <dbReference type="PIRNR" id="PIRNR038994"/>
    </source>
</evidence>
<dbReference type="EMBL" id="JARGDH010000003">
    <property type="protein sequence ID" value="KAL0274135.1"/>
    <property type="molecule type" value="Genomic_DNA"/>
</dbReference>
<evidence type="ECO:0000256" key="2">
    <source>
        <dbReference type="ARBA" id="ARBA00011899"/>
    </source>
</evidence>
<proteinExistence type="inferred from homology"/>
<feature type="binding site" evidence="10">
    <location>
        <begin position="230"/>
        <end position="231"/>
    </location>
    <ligand>
        <name>substrate</name>
    </ligand>
</feature>
<dbReference type="Gene3D" id="3.20.20.140">
    <property type="entry name" value="Metal-dependent hydrolases"/>
    <property type="match status" value="1"/>
</dbReference>
<comment type="caution">
    <text evidence="13">The sequence shown here is derived from an EMBL/GenBank/DDBJ whole genome shotgun (WGS) entry which is preliminary data.</text>
</comment>
<feature type="domain" description="Amidohydrolase-related" evidence="12">
    <location>
        <begin position="61"/>
        <end position="392"/>
    </location>
</feature>
<sequence length="399" mass="43363">MKLKDSSNTLTQFKNCYILRNHQIIQEDLWVRNGKFVNPENIFFDERNFADKQIDCQGALICPGFIDIQINGGFGVDFSQDITDVDVEKVSKGILAHGVTAFCPTLVTSPEEIYTMVLPHIKRREGGQHGATILGAHVEGPFISPQKKGAHPVDHMKSLEKGIESLLGVYKSLENISIITLAPEINGALDVIEYLSKKGIVVSLGHSVANLDESEAAVNKGATLITHLFNAMLPFHHRDPGLVGLLASESLPRRVYFGIISDGVHTHPSALRIAHRTHPKGLILVTDAVSALGLEEGTHRIGQEMVDIKNGRAVVSGTNTLCGSIATMAASVKYFRKATSCTIVEALEAATLHPAEALNITDRKGTLNFGADADFILLTPELDLISTWIAGECVYEAKR</sequence>
<comment type="cofactor">
    <cofactor evidence="11">
        <name>a divalent metal cation</name>
        <dbReference type="ChEBI" id="CHEBI:60240"/>
    </cofactor>
    <text evidence="11">Binds 1 divalent metal cation per subunit.</text>
</comment>
<dbReference type="Pfam" id="PF01979">
    <property type="entry name" value="Amidohydro_1"/>
    <property type="match status" value="1"/>
</dbReference>
<accession>A0AAW2HXV5</accession>
<feature type="binding site" evidence="11">
    <location>
        <position position="206"/>
    </location>
    <ligand>
        <name>Zn(2+)</name>
        <dbReference type="ChEBI" id="CHEBI:29105"/>
    </ligand>
</feature>
<reference evidence="13" key="1">
    <citation type="journal article" date="2024" name="Gigascience">
        <title>Chromosome-level genome of the poultry shaft louse Menopon gallinae provides insight into the host-switching and adaptive evolution of parasitic lice.</title>
        <authorList>
            <person name="Xu Y."/>
            <person name="Ma L."/>
            <person name="Liu S."/>
            <person name="Liang Y."/>
            <person name="Liu Q."/>
            <person name="He Z."/>
            <person name="Tian L."/>
            <person name="Duan Y."/>
            <person name="Cai W."/>
            <person name="Li H."/>
            <person name="Song F."/>
        </authorList>
    </citation>
    <scope>NUCLEOTIDE SEQUENCE</scope>
    <source>
        <strain evidence="13">Cailab_2023a</strain>
    </source>
</reference>
<dbReference type="PIRSF" id="PIRSF038994">
    <property type="entry name" value="NagA"/>
    <property type="match status" value="1"/>
</dbReference>
<dbReference type="FunFam" id="3.20.20.140:FF:000023">
    <property type="entry name" value="N-acetylglucosamine-6-phosphate deacetylase"/>
    <property type="match status" value="1"/>
</dbReference>
<comment type="similarity">
    <text evidence="1 8">Belongs to the metallo-dependent hydrolases superfamily. NagA family.</text>
</comment>
<evidence type="ECO:0000256" key="5">
    <source>
        <dbReference type="ARBA" id="ARBA00022801"/>
    </source>
</evidence>
<dbReference type="InterPro" id="IPR003764">
    <property type="entry name" value="GlcNAc_6-P_deAcase"/>
</dbReference>
<organism evidence="13">
    <name type="scientific">Menopon gallinae</name>
    <name type="common">poultry shaft louse</name>
    <dbReference type="NCBI Taxonomy" id="328185"/>
    <lineage>
        <taxon>Eukaryota</taxon>
        <taxon>Metazoa</taxon>
        <taxon>Ecdysozoa</taxon>
        <taxon>Arthropoda</taxon>
        <taxon>Hexapoda</taxon>
        <taxon>Insecta</taxon>
        <taxon>Pterygota</taxon>
        <taxon>Neoptera</taxon>
        <taxon>Paraneoptera</taxon>
        <taxon>Psocodea</taxon>
        <taxon>Troctomorpha</taxon>
        <taxon>Phthiraptera</taxon>
        <taxon>Amblycera</taxon>
        <taxon>Menoponidae</taxon>
        <taxon>Menopon</taxon>
    </lineage>
</organism>
<dbReference type="InterPro" id="IPR032466">
    <property type="entry name" value="Metal_Hydrolase"/>
</dbReference>
<feature type="active site" description="Proton donor/acceptor" evidence="9">
    <location>
        <position position="287"/>
    </location>
</feature>
<dbReference type="GO" id="GO:0006046">
    <property type="term" value="P:N-acetylglucosamine catabolic process"/>
    <property type="evidence" value="ECO:0007669"/>
    <property type="project" value="TreeGrafter"/>
</dbReference>
<dbReference type="GO" id="GO:0106279">
    <property type="term" value="P:negative regulation of UDP-N-acetylglucosamine biosynthetic process"/>
    <property type="evidence" value="ECO:0007669"/>
    <property type="project" value="UniProtKB-ARBA"/>
</dbReference>
<evidence type="ECO:0000256" key="4">
    <source>
        <dbReference type="ARBA" id="ARBA00022723"/>
    </source>
</evidence>
<evidence type="ECO:0000256" key="1">
    <source>
        <dbReference type="ARBA" id="ARBA00010716"/>
    </source>
</evidence>
<feature type="binding site" evidence="10">
    <location>
        <position position="238"/>
    </location>
    <ligand>
        <name>substrate</name>
    </ligand>
</feature>
<evidence type="ECO:0000256" key="6">
    <source>
        <dbReference type="ARBA" id="ARBA00023277"/>
    </source>
</evidence>
<dbReference type="AlphaFoldDB" id="A0AAW2HXV5"/>
<dbReference type="InterPro" id="IPR006680">
    <property type="entry name" value="Amidohydro-rel"/>
</dbReference>
<evidence type="ECO:0000256" key="11">
    <source>
        <dbReference type="PIRSR" id="PIRSR038994-3"/>
    </source>
</evidence>
<evidence type="ECO:0000256" key="9">
    <source>
        <dbReference type="PIRSR" id="PIRSR038994-1"/>
    </source>
</evidence>
<feature type="binding site" evidence="10">
    <location>
        <begin position="321"/>
        <end position="323"/>
    </location>
    <ligand>
        <name>substrate</name>
    </ligand>
</feature>
<comment type="catalytic activity">
    <reaction evidence="7 8">
        <text>N-acetyl-D-glucosamine 6-phosphate + H2O = D-glucosamine 6-phosphate + acetate</text>
        <dbReference type="Rhea" id="RHEA:22936"/>
        <dbReference type="ChEBI" id="CHEBI:15377"/>
        <dbReference type="ChEBI" id="CHEBI:30089"/>
        <dbReference type="ChEBI" id="CHEBI:57513"/>
        <dbReference type="ChEBI" id="CHEBI:58725"/>
        <dbReference type="EC" id="3.5.1.25"/>
    </reaction>
</comment>
<protein>
    <recommendedName>
        <fullName evidence="3 8">N-acetylglucosamine-6-phosphate deacetylase</fullName>
        <ecNumber evidence="2 8">3.5.1.25</ecNumber>
    </recommendedName>
</protein>
<evidence type="ECO:0000259" key="12">
    <source>
        <dbReference type="Pfam" id="PF01979"/>
    </source>
</evidence>
<feature type="binding site" evidence="10">
    <location>
        <position position="150"/>
    </location>
    <ligand>
        <name>substrate</name>
    </ligand>
</feature>
<dbReference type="GO" id="GO:0019262">
    <property type="term" value="P:N-acetylneuraminate catabolic process"/>
    <property type="evidence" value="ECO:0007669"/>
    <property type="project" value="UniProtKB-ARBA"/>
</dbReference>
<feature type="binding site" evidence="11">
    <location>
        <position position="227"/>
    </location>
    <ligand>
        <name>Zn(2+)</name>
        <dbReference type="ChEBI" id="CHEBI:29105"/>
    </ligand>
</feature>
<dbReference type="EC" id="3.5.1.25" evidence="2 8"/>
<dbReference type="Gene3D" id="2.30.40.10">
    <property type="entry name" value="Urease, subunit C, domain 1"/>
    <property type="match status" value="1"/>
</dbReference>
<feature type="binding site" evidence="10">
    <location>
        <position position="265"/>
    </location>
    <ligand>
        <name>substrate</name>
    </ligand>
</feature>
<dbReference type="SUPFAM" id="SSF51556">
    <property type="entry name" value="Metallo-dependent hydrolases"/>
    <property type="match status" value="1"/>
</dbReference>
<dbReference type="PANTHER" id="PTHR11113:SF14">
    <property type="entry name" value="N-ACETYLGLUCOSAMINE-6-PHOSPHATE DEACETYLASE"/>
    <property type="match status" value="1"/>
</dbReference>
<keyword evidence="4 11" id="KW-0479">Metal-binding</keyword>
<feature type="binding site" evidence="11">
    <location>
        <position position="139"/>
    </location>
    <ligand>
        <name>Zn(2+)</name>
        <dbReference type="ChEBI" id="CHEBI:29105"/>
    </ligand>
</feature>
<evidence type="ECO:0000256" key="10">
    <source>
        <dbReference type="PIRSR" id="PIRSR038994-2"/>
    </source>
</evidence>
<keyword evidence="6 8" id="KW-0119">Carbohydrate metabolism</keyword>